<dbReference type="Gene3D" id="2.120.10.30">
    <property type="entry name" value="TolB, C-terminal domain"/>
    <property type="match status" value="1"/>
</dbReference>
<name>A0A318U9D1_9SPHI</name>
<evidence type="ECO:0000256" key="1">
    <source>
        <dbReference type="SAM" id="Phobius"/>
    </source>
</evidence>
<sequence>MPKLIDNKYIIIKYLTTLLLTIISPICFGQIFSSDQNPLSVKWRQINHRGFKIIYPVELEKDAQRMANTIPFIFPFDGASLGVHKTNLPIVLQNQGVIANGFVQLGPKKSEFFSTPPQLFDSQDWLNNLAVHELRHAAQYDKLTNGQAKPFPELVYFAWMGASIPTWFFEGDAVSTETSLTHAGRGRQPSWIMPYRTQVLEGKNISYSKAYFGSDKDVTPGYYQLGYLMVSNIRKQHGKNIFDSLLTDIRKRPIRPYPFAGSLKKLTGKTGRAWFDFTATEIQKQWSLQDKKNHSQAYLPLNKKAIYATDYFLPVRLPSGDILALKQSKAETSFFVQVDSSKKEKRLFGIGYQEQPWYSYAMGKIVWDEIRYDPRFRQRSYSVLNIYDMDTKKIKKLQARTRWFSPSLSADAKKIVAVQIDLSNQANLVEIDATTGKVICSYPNPEGLILQSPSFDASGTRIAYITVSEKGKALWIQDHQGKKTKILKETSQQLNRPVFISSGIAFNAHYSGINNIYHIDTASKKISALSEAKYGAFNPSLSTDKTEILFSNYGLRGFDIAALKFRPSEVPENGFVYFGSAAEQQENTGNVFEKVPDSTFESKPYGKLGNLINLHSIIPTIENEYVAGLQLRSNNLLNTFDFYTGASYHRDLGRFSYNANINIKSFYPVFSLNYENRPVRTFYNSGNRIKQGDWRENYIKVNALIPVNLNARDEYYNLSMNIGTSLTKRYMTENLPANFITSLNFPMEYHFTFSHGKTQAARDIAPRWAQIIRFNYLNQPFDNNLPGELFSFESFLYTPGLLKNHSFLLSFNYQDATGVRIYNNEISTVYGYNNIQARSRLKNTLLLNYRFPFLFPDAEIGPLAYVRNLRGGLFCGYENIGSETNLSQPKTFGFELRSSMNLLRYQPVVDLGARVVFVNKIYNQNPILELIFNYSF</sequence>
<dbReference type="AlphaFoldDB" id="A0A318U9D1"/>
<proteinExistence type="predicted"/>
<protein>
    <recommendedName>
        <fullName evidence="4">WD40 repeat protein</fullName>
    </recommendedName>
</protein>
<dbReference type="InterPro" id="IPR011042">
    <property type="entry name" value="6-blade_b-propeller_TolB-like"/>
</dbReference>
<gene>
    <name evidence="2" type="ORF">B0O44_111117</name>
</gene>
<keyword evidence="1" id="KW-0472">Membrane</keyword>
<evidence type="ECO:0000313" key="2">
    <source>
        <dbReference type="EMBL" id="PYF68939.1"/>
    </source>
</evidence>
<keyword evidence="3" id="KW-1185">Reference proteome</keyword>
<feature type="transmembrane region" description="Helical" evidence="1">
    <location>
        <begin position="12"/>
        <end position="32"/>
    </location>
</feature>
<comment type="caution">
    <text evidence="2">The sequence shown here is derived from an EMBL/GenBank/DDBJ whole genome shotgun (WGS) entry which is preliminary data.</text>
</comment>
<keyword evidence="1" id="KW-0812">Transmembrane</keyword>
<evidence type="ECO:0000313" key="3">
    <source>
        <dbReference type="Proteomes" id="UP000248198"/>
    </source>
</evidence>
<organism evidence="2 3">
    <name type="scientific">Pedobacter nutrimenti</name>
    <dbReference type="NCBI Taxonomy" id="1241337"/>
    <lineage>
        <taxon>Bacteria</taxon>
        <taxon>Pseudomonadati</taxon>
        <taxon>Bacteroidota</taxon>
        <taxon>Sphingobacteriia</taxon>
        <taxon>Sphingobacteriales</taxon>
        <taxon>Sphingobacteriaceae</taxon>
        <taxon>Pedobacter</taxon>
    </lineage>
</organism>
<accession>A0A318U9D1</accession>
<keyword evidence="1" id="KW-1133">Transmembrane helix</keyword>
<dbReference type="EMBL" id="QKLU01000011">
    <property type="protein sequence ID" value="PYF68939.1"/>
    <property type="molecule type" value="Genomic_DNA"/>
</dbReference>
<dbReference type="Proteomes" id="UP000248198">
    <property type="component" value="Unassembled WGS sequence"/>
</dbReference>
<dbReference type="OrthoDB" id="9799878at2"/>
<dbReference type="SUPFAM" id="SSF82171">
    <property type="entry name" value="DPP6 N-terminal domain-like"/>
    <property type="match status" value="1"/>
</dbReference>
<evidence type="ECO:0008006" key="4">
    <source>
        <dbReference type="Google" id="ProtNLM"/>
    </source>
</evidence>
<reference evidence="2 3" key="1">
    <citation type="submission" date="2018-06" db="EMBL/GenBank/DDBJ databases">
        <title>Genomic Encyclopedia of Archaeal and Bacterial Type Strains, Phase II (KMG-II): from individual species to whole genera.</title>
        <authorList>
            <person name="Goeker M."/>
        </authorList>
    </citation>
    <scope>NUCLEOTIDE SEQUENCE [LARGE SCALE GENOMIC DNA]</scope>
    <source>
        <strain evidence="2 3">DSM 27372</strain>
    </source>
</reference>